<dbReference type="EMBL" id="LSTO01000012">
    <property type="protein sequence ID" value="OWW18283.1"/>
    <property type="molecule type" value="Genomic_DNA"/>
</dbReference>
<gene>
    <name evidence="1" type="ORF">AYR66_02155</name>
</gene>
<dbReference type="Proteomes" id="UP000197535">
    <property type="component" value="Unassembled WGS sequence"/>
</dbReference>
<sequence length="104" mass="11687">MRHLRLCLLQLLREDLRIDICNHKTLIDFLQAGNVFFQPFLQAVSICIGLLTRGAGNFTGACFGLPDFRGKFPNGRGALSKIHCGFAYVCRYFPSPGIGILRWL</sequence>
<comment type="caution">
    <text evidence="1">The sequence shown here is derived from an EMBL/GenBank/DDBJ whole genome shotgun (WGS) entry which is preliminary data.</text>
</comment>
<protein>
    <submittedName>
        <fullName evidence="1">Uncharacterized protein</fullName>
    </submittedName>
</protein>
<evidence type="ECO:0000313" key="2">
    <source>
        <dbReference type="Proteomes" id="UP000197535"/>
    </source>
</evidence>
<proteinExistence type="predicted"/>
<evidence type="ECO:0000313" key="1">
    <source>
        <dbReference type="EMBL" id="OWW18283.1"/>
    </source>
</evidence>
<keyword evidence="2" id="KW-1185">Reference proteome</keyword>
<organism evidence="1 2">
    <name type="scientific">Noviherbaspirillum denitrificans</name>
    <dbReference type="NCBI Taxonomy" id="1968433"/>
    <lineage>
        <taxon>Bacteria</taxon>
        <taxon>Pseudomonadati</taxon>
        <taxon>Pseudomonadota</taxon>
        <taxon>Betaproteobacteria</taxon>
        <taxon>Burkholderiales</taxon>
        <taxon>Oxalobacteraceae</taxon>
        <taxon>Noviherbaspirillum</taxon>
    </lineage>
</organism>
<name>A0A254TCJ4_9BURK</name>
<accession>A0A254TCJ4</accession>
<reference evidence="1 2" key="1">
    <citation type="submission" date="2016-02" db="EMBL/GenBank/DDBJ databases">
        <authorList>
            <person name="Wen L."/>
            <person name="He K."/>
            <person name="Yang H."/>
        </authorList>
    </citation>
    <scope>NUCLEOTIDE SEQUENCE [LARGE SCALE GENOMIC DNA]</scope>
    <source>
        <strain evidence="1 2">TSA40</strain>
    </source>
</reference>
<dbReference type="AlphaFoldDB" id="A0A254TCJ4"/>